<keyword evidence="5" id="KW-1185">Reference proteome</keyword>
<evidence type="ECO:0000259" key="3">
    <source>
        <dbReference type="Pfam" id="PF09850"/>
    </source>
</evidence>
<dbReference type="EMBL" id="VHSG01000038">
    <property type="protein sequence ID" value="TQV66908.1"/>
    <property type="molecule type" value="Genomic_DNA"/>
</dbReference>
<comment type="caution">
    <text evidence="4">The sequence shown here is derived from an EMBL/GenBank/DDBJ whole genome shotgun (WGS) entry which is preliminary data.</text>
</comment>
<gene>
    <name evidence="4" type="ORF">FKG94_26500</name>
</gene>
<feature type="region of interest" description="Disordered" evidence="1">
    <location>
        <begin position="1"/>
        <end position="60"/>
    </location>
</feature>
<keyword evidence="2" id="KW-0812">Transmembrane</keyword>
<evidence type="ECO:0000256" key="1">
    <source>
        <dbReference type="SAM" id="MobiDB-lite"/>
    </source>
</evidence>
<protein>
    <submittedName>
        <fullName evidence="4">DotU family type IV/VI secretion system protein</fullName>
    </submittedName>
</protein>
<reference evidence="4 5" key="1">
    <citation type="submission" date="2019-06" db="EMBL/GenBank/DDBJ databases">
        <title>Whole genome sequence for Cellvibrionaceae sp. R142.</title>
        <authorList>
            <person name="Wang G."/>
        </authorList>
    </citation>
    <scope>NUCLEOTIDE SEQUENCE [LARGE SCALE GENOMIC DNA]</scope>
    <source>
        <strain evidence="4 5">R142</strain>
    </source>
</reference>
<name>A0A545SPJ9_9GAMM</name>
<keyword evidence="2" id="KW-0472">Membrane</keyword>
<evidence type="ECO:0000313" key="4">
    <source>
        <dbReference type="EMBL" id="TQV66908.1"/>
    </source>
</evidence>
<dbReference type="AlphaFoldDB" id="A0A545SPJ9"/>
<feature type="domain" description="Type IV / VI secretion system DotU" evidence="3">
    <location>
        <begin position="71"/>
        <end position="274"/>
    </location>
</feature>
<dbReference type="NCBIfam" id="TIGR03349">
    <property type="entry name" value="IV_VI_DotU"/>
    <property type="match status" value="1"/>
</dbReference>
<dbReference type="Pfam" id="PF09850">
    <property type="entry name" value="DotU"/>
    <property type="match status" value="1"/>
</dbReference>
<accession>A0A545SPJ9</accession>
<dbReference type="PANTHER" id="PTHR38033">
    <property type="entry name" value="MEMBRANE PROTEIN-RELATED"/>
    <property type="match status" value="1"/>
</dbReference>
<dbReference type="Proteomes" id="UP000319732">
    <property type="component" value="Unassembled WGS sequence"/>
</dbReference>
<dbReference type="InterPro" id="IPR038522">
    <property type="entry name" value="T4/T6SS_DotU_sf"/>
</dbReference>
<dbReference type="RefSeq" id="WP_142929970.1">
    <property type="nucleotide sequence ID" value="NZ_ML660114.1"/>
</dbReference>
<dbReference type="Gene3D" id="1.25.40.590">
    <property type="entry name" value="Type IV / VI secretion system, DotU"/>
    <property type="match status" value="1"/>
</dbReference>
<dbReference type="NCBIfam" id="NF038228">
    <property type="entry name" value="IcmH_DotU_IVB"/>
    <property type="match status" value="1"/>
</dbReference>
<dbReference type="InterPro" id="IPR017732">
    <property type="entry name" value="T4/T6SS_DotU"/>
</dbReference>
<keyword evidence="2" id="KW-1133">Transmembrane helix</keyword>
<feature type="transmembrane region" description="Helical" evidence="2">
    <location>
        <begin position="247"/>
        <end position="268"/>
    </location>
</feature>
<organism evidence="4 5">
    <name type="scientific">Exilibacterium tricleocarpae</name>
    <dbReference type="NCBI Taxonomy" id="2591008"/>
    <lineage>
        <taxon>Bacteria</taxon>
        <taxon>Pseudomonadati</taxon>
        <taxon>Pseudomonadota</taxon>
        <taxon>Gammaproteobacteria</taxon>
        <taxon>Cellvibrionales</taxon>
        <taxon>Cellvibrionaceae</taxon>
        <taxon>Exilibacterium</taxon>
    </lineage>
</organism>
<evidence type="ECO:0000256" key="2">
    <source>
        <dbReference type="SAM" id="Phobius"/>
    </source>
</evidence>
<sequence length="302" mass="33099">MTNSKDSDKTVFSPPPAAAGGDRTVMVPTPGARRPAPSQQPTAAAAQPAPQPSVPPSLASEPIQLRHGLNPLVTLASTLVLLATRLRTTVQHDDVPNLHRQVAHEIREFDQQAKNAGIAPEIVLSASYLLCSVIDEMVLNTPWGANSGWSQRSLLSLYHRETGGGEKCFTILQRMLEAPAQQLDFLELFYLCLSIGFEGQYRLDPRGQAQLAQIQDHLYQTIENYRGGFEPDLSGTWPSSATRSNRLIHYIPMWVVASCVLALLLLVYSGFRVWLYQSTAETAATITELRTGDGEQPPAADR</sequence>
<evidence type="ECO:0000313" key="5">
    <source>
        <dbReference type="Proteomes" id="UP000319732"/>
    </source>
</evidence>
<dbReference type="PANTHER" id="PTHR38033:SF1">
    <property type="entry name" value="DOTU FAMILY TYPE IV_VI SECRETION SYSTEM PROTEIN"/>
    <property type="match status" value="1"/>
</dbReference>
<proteinExistence type="predicted"/>
<feature type="compositionally biased region" description="Low complexity" evidence="1">
    <location>
        <begin position="35"/>
        <end position="48"/>
    </location>
</feature>
<dbReference type="OrthoDB" id="345640at2"/>